<dbReference type="PROSITE" id="PS51257">
    <property type="entry name" value="PROKAR_LIPOPROTEIN"/>
    <property type="match status" value="1"/>
</dbReference>
<dbReference type="InterPro" id="IPR004099">
    <property type="entry name" value="Pyr_nucl-diS_OxRdtase_dimer"/>
</dbReference>
<dbReference type="PANTHER" id="PTHR22912">
    <property type="entry name" value="DISULFIDE OXIDOREDUCTASE"/>
    <property type="match status" value="1"/>
</dbReference>
<evidence type="ECO:0000313" key="9">
    <source>
        <dbReference type="Proteomes" id="UP001594288"/>
    </source>
</evidence>
<comment type="caution">
    <text evidence="8">The sequence shown here is derived from an EMBL/GenBank/DDBJ whole genome shotgun (WGS) entry which is preliminary data.</text>
</comment>
<keyword evidence="5" id="KW-0520">NAD</keyword>
<protein>
    <submittedName>
        <fullName evidence="8">Dihydrolipoyl dehydrogenase family protein</fullName>
        <ecNumber evidence="8">1.-.-.-</ecNumber>
    </submittedName>
</protein>
<dbReference type="SUPFAM" id="SSF51905">
    <property type="entry name" value="FAD/NAD(P)-binding domain"/>
    <property type="match status" value="1"/>
</dbReference>
<dbReference type="EMBL" id="JBHPEI010000003">
    <property type="protein sequence ID" value="MFC1799338.1"/>
    <property type="molecule type" value="Genomic_DNA"/>
</dbReference>
<evidence type="ECO:0000313" key="8">
    <source>
        <dbReference type="EMBL" id="MFC1799338.1"/>
    </source>
</evidence>
<keyword evidence="3" id="KW-0285">Flavoprotein</keyword>
<dbReference type="PANTHER" id="PTHR22912:SF151">
    <property type="entry name" value="DIHYDROLIPOYL DEHYDROGENASE, MITOCHONDRIAL"/>
    <property type="match status" value="1"/>
</dbReference>
<keyword evidence="4" id="KW-0274">FAD</keyword>
<reference evidence="8 9" key="1">
    <citation type="submission" date="2024-09" db="EMBL/GenBank/DDBJ databases">
        <authorList>
            <person name="D'Angelo T."/>
        </authorList>
    </citation>
    <scope>NUCLEOTIDE SEQUENCE [LARGE SCALE GENOMIC DNA]</scope>
    <source>
        <strain evidence="8">SAG AM-311-F02</strain>
    </source>
</reference>
<evidence type="ECO:0000259" key="6">
    <source>
        <dbReference type="Pfam" id="PF02852"/>
    </source>
</evidence>
<dbReference type="InterPro" id="IPR016156">
    <property type="entry name" value="FAD/NAD-linked_Rdtase_dimer_sf"/>
</dbReference>
<proteinExistence type="inferred from homology"/>
<sequence length="308" mass="32284">MVAARSLITRLWPLLLVGSGEDLVIVGAGAVGCEFAEVYGALGSKITIVEMLDQIVPGEDTELARRLEAALKRKGVKVLTKTRVAGIDPAGARVTVRLDGADDIETDRVLLGVGRRPNTEGLGLEEVGLELEGRAIRVDSGMRTSVPGIFAVGDVTGKFMLAHVALAQGVVAGQNAGGMEGVMEYEAIPRCVYSDPELAAVGLTESQARDRGGDVSVHKVRLGQIGRALTMGETFGLAKMVYETGTGKVLGFHALGPHASELLAEVTLAIRKGLKVGDIAGTIHAHPTLSEIIWECADGALGDMNRSK</sequence>
<evidence type="ECO:0000256" key="1">
    <source>
        <dbReference type="ARBA" id="ARBA00001974"/>
    </source>
</evidence>
<dbReference type="Pfam" id="PF02852">
    <property type="entry name" value="Pyr_redox_dim"/>
    <property type="match status" value="1"/>
</dbReference>
<organism evidence="8 9">
    <name type="scientific">Eiseniibacteriota bacterium</name>
    <dbReference type="NCBI Taxonomy" id="2212470"/>
    <lineage>
        <taxon>Bacteria</taxon>
        <taxon>Candidatus Eiseniibacteriota</taxon>
    </lineage>
</organism>
<dbReference type="Gene3D" id="3.30.390.30">
    <property type="match status" value="1"/>
</dbReference>
<dbReference type="PRINTS" id="PR00368">
    <property type="entry name" value="FADPNR"/>
</dbReference>
<feature type="domain" description="Pyridine nucleotide-disulphide oxidoreductase dimerisation" evidence="6">
    <location>
        <begin position="188"/>
        <end position="295"/>
    </location>
</feature>
<dbReference type="InterPro" id="IPR036188">
    <property type="entry name" value="FAD/NAD-bd_sf"/>
</dbReference>
<evidence type="ECO:0000256" key="5">
    <source>
        <dbReference type="ARBA" id="ARBA00023027"/>
    </source>
</evidence>
<evidence type="ECO:0000256" key="2">
    <source>
        <dbReference type="ARBA" id="ARBA00007532"/>
    </source>
</evidence>
<keyword evidence="9" id="KW-1185">Reference proteome</keyword>
<comment type="similarity">
    <text evidence="2">Belongs to the class-I pyridine nucleotide-disulfide oxidoreductase family.</text>
</comment>
<comment type="cofactor">
    <cofactor evidence="1">
        <name>FAD</name>
        <dbReference type="ChEBI" id="CHEBI:57692"/>
    </cofactor>
</comment>
<gene>
    <name evidence="8" type="ORF">ACFL2Z_00290</name>
</gene>
<evidence type="ECO:0000256" key="4">
    <source>
        <dbReference type="ARBA" id="ARBA00022827"/>
    </source>
</evidence>
<dbReference type="EC" id="1.-.-.-" evidence="8"/>
<keyword evidence="8" id="KW-0560">Oxidoreductase</keyword>
<feature type="non-terminal residue" evidence="8">
    <location>
        <position position="1"/>
    </location>
</feature>
<dbReference type="SUPFAM" id="SSF55424">
    <property type="entry name" value="FAD/NAD-linked reductases, dimerisation (C-terminal) domain"/>
    <property type="match status" value="1"/>
</dbReference>
<feature type="domain" description="FAD/NAD(P)-binding" evidence="7">
    <location>
        <begin position="21"/>
        <end position="169"/>
    </location>
</feature>
<name>A0ABV6YMP1_UNCEI</name>
<accession>A0ABV6YMP1</accession>
<dbReference type="InterPro" id="IPR023753">
    <property type="entry name" value="FAD/NAD-binding_dom"/>
</dbReference>
<dbReference type="Pfam" id="PF07992">
    <property type="entry name" value="Pyr_redox_2"/>
    <property type="match status" value="1"/>
</dbReference>
<dbReference type="PRINTS" id="PR00411">
    <property type="entry name" value="PNDRDTASEI"/>
</dbReference>
<dbReference type="GO" id="GO:0016491">
    <property type="term" value="F:oxidoreductase activity"/>
    <property type="evidence" value="ECO:0007669"/>
    <property type="project" value="UniProtKB-KW"/>
</dbReference>
<dbReference type="Proteomes" id="UP001594288">
    <property type="component" value="Unassembled WGS sequence"/>
</dbReference>
<dbReference type="InterPro" id="IPR050151">
    <property type="entry name" value="Class-I_Pyr_Nuc-Dis_Oxidored"/>
</dbReference>
<evidence type="ECO:0000259" key="7">
    <source>
        <dbReference type="Pfam" id="PF07992"/>
    </source>
</evidence>
<evidence type="ECO:0000256" key="3">
    <source>
        <dbReference type="ARBA" id="ARBA00022630"/>
    </source>
</evidence>
<dbReference type="Gene3D" id="3.50.50.60">
    <property type="entry name" value="FAD/NAD(P)-binding domain"/>
    <property type="match status" value="2"/>
</dbReference>